<keyword evidence="3" id="KW-1185">Reference proteome</keyword>
<comment type="caution">
    <text evidence="2">The sequence shown here is derived from an EMBL/GenBank/DDBJ whole genome shotgun (WGS) entry which is preliminary data.</text>
</comment>
<name>A0ABN8P1V5_9CNID</name>
<dbReference type="Proteomes" id="UP001159405">
    <property type="component" value="Unassembled WGS sequence"/>
</dbReference>
<evidence type="ECO:0000313" key="2">
    <source>
        <dbReference type="EMBL" id="CAH3126958.1"/>
    </source>
</evidence>
<accession>A0ABN8P1V5</accession>
<feature type="region of interest" description="Disordered" evidence="1">
    <location>
        <begin position="44"/>
        <end position="74"/>
    </location>
</feature>
<sequence length="288" mass="32478">MISDQPSTQRPMDRAFRVNLATHGENCSDLSCPLPMCVNWRLQKSRGGNHPQKDKQRGLPRAGSKRNRHEHLQTREFFDKELHAPICITNDNEEERLMEQLLVDLEEIQNDVQGATGGDLMAPLEAIPNWPSLPFCHPPTNQAHQPVFAFLPSQPSNPADSGCLLPDPEKFISLDPYVTNKPNPPPFTVPAFAVMESTDQSRVKMSIPGEQPLQAPNKSCKLFGILSEIFKMFEEPATAHLQTIYEQVLQRALREIKSACIDQSRRLSGCSSTSLRLPKRERFVSKMQ</sequence>
<protein>
    <submittedName>
        <fullName evidence="2">Uncharacterized protein</fullName>
    </submittedName>
</protein>
<evidence type="ECO:0000256" key="1">
    <source>
        <dbReference type="SAM" id="MobiDB-lite"/>
    </source>
</evidence>
<dbReference type="EMBL" id="CALNXK010000043">
    <property type="protein sequence ID" value="CAH3126958.1"/>
    <property type="molecule type" value="Genomic_DNA"/>
</dbReference>
<reference evidence="2 3" key="1">
    <citation type="submission" date="2022-05" db="EMBL/GenBank/DDBJ databases">
        <authorList>
            <consortium name="Genoscope - CEA"/>
            <person name="William W."/>
        </authorList>
    </citation>
    <scope>NUCLEOTIDE SEQUENCE [LARGE SCALE GENOMIC DNA]</scope>
</reference>
<gene>
    <name evidence="2" type="ORF">PLOB_00032723</name>
</gene>
<proteinExistence type="predicted"/>
<evidence type="ECO:0000313" key="3">
    <source>
        <dbReference type="Proteomes" id="UP001159405"/>
    </source>
</evidence>
<organism evidence="2 3">
    <name type="scientific">Porites lobata</name>
    <dbReference type="NCBI Taxonomy" id="104759"/>
    <lineage>
        <taxon>Eukaryota</taxon>
        <taxon>Metazoa</taxon>
        <taxon>Cnidaria</taxon>
        <taxon>Anthozoa</taxon>
        <taxon>Hexacorallia</taxon>
        <taxon>Scleractinia</taxon>
        <taxon>Fungiina</taxon>
        <taxon>Poritidae</taxon>
        <taxon>Porites</taxon>
    </lineage>
</organism>